<proteinExistence type="predicted"/>
<organism evidence="1 2">
    <name type="scientific">Amanita thiersii Skay4041</name>
    <dbReference type="NCBI Taxonomy" id="703135"/>
    <lineage>
        <taxon>Eukaryota</taxon>
        <taxon>Fungi</taxon>
        <taxon>Dikarya</taxon>
        <taxon>Basidiomycota</taxon>
        <taxon>Agaricomycotina</taxon>
        <taxon>Agaricomycetes</taxon>
        <taxon>Agaricomycetidae</taxon>
        <taxon>Agaricales</taxon>
        <taxon>Pluteineae</taxon>
        <taxon>Amanitaceae</taxon>
        <taxon>Amanita</taxon>
    </lineage>
</organism>
<dbReference type="AlphaFoldDB" id="A0A2A9NPD9"/>
<accession>A0A2A9NPD9</accession>
<gene>
    <name evidence="1" type="ORF">AMATHDRAFT_97486</name>
</gene>
<dbReference type="OrthoDB" id="3243413at2759"/>
<protein>
    <submittedName>
        <fullName evidence="1">Uncharacterized protein</fullName>
    </submittedName>
</protein>
<feature type="non-terminal residue" evidence="1">
    <location>
        <position position="65"/>
    </location>
</feature>
<sequence length="65" mass="7680">MVKRVKTPEAVEEAKYYTCYKPYPLHADFELPDDYIPFCRWIATVLGGHESLYCVYYKPKVSRSL</sequence>
<reference evidence="1 2" key="1">
    <citation type="submission" date="2014-02" db="EMBL/GenBank/DDBJ databases">
        <title>Transposable element dynamics among asymbiotic and ectomycorrhizal Amanita fungi.</title>
        <authorList>
            <consortium name="DOE Joint Genome Institute"/>
            <person name="Hess J."/>
            <person name="Skrede I."/>
            <person name="Wolfe B."/>
            <person name="LaButti K."/>
            <person name="Ohm R.A."/>
            <person name="Grigoriev I.V."/>
            <person name="Pringle A."/>
        </authorList>
    </citation>
    <scope>NUCLEOTIDE SEQUENCE [LARGE SCALE GENOMIC DNA]</scope>
    <source>
        <strain evidence="1 2">SKay4041</strain>
    </source>
</reference>
<dbReference type="EMBL" id="KZ302024">
    <property type="protein sequence ID" value="PFH49616.1"/>
    <property type="molecule type" value="Genomic_DNA"/>
</dbReference>
<evidence type="ECO:0000313" key="2">
    <source>
        <dbReference type="Proteomes" id="UP000242287"/>
    </source>
</evidence>
<name>A0A2A9NPD9_9AGAR</name>
<dbReference type="Proteomes" id="UP000242287">
    <property type="component" value="Unassembled WGS sequence"/>
</dbReference>
<keyword evidence="2" id="KW-1185">Reference proteome</keyword>
<evidence type="ECO:0000313" key="1">
    <source>
        <dbReference type="EMBL" id="PFH49616.1"/>
    </source>
</evidence>